<evidence type="ECO:0008006" key="3">
    <source>
        <dbReference type="Google" id="ProtNLM"/>
    </source>
</evidence>
<sequence length="123" mass="13531">MYYTTWRVDGEEYKLRLNTMAAVQIEKQLEMGMSEIVTHITDTTVIVTLLWGAMQHFHHGTNMKDVCGIYDRYLDGGGDIEQMTDVLVDLLAQVGFGSKSKNAVGQKAGGQAAETFPGGLTTI</sequence>
<dbReference type="OrthoDB" id="1655060at2"/>
<dbReference type="STRING" id="1123282.SAMN02745823_03890"/>
<dbReference type="EMBL" id="FQXV01000031">
    <property type="protein sequence ID" value="SHI25005.1"/>
    <property type="molecule type" value="Genomic_DNA"/>
</dbReference>
<accession>A0A1M5ZKY2</accession>
<keyword evidence="2" id="KW-1185">Reference proteome</keyword>
<dbReference type="RefSeq" id="WP_143162437.1">
    <property type="nucleotide sequence ID" value="NZ_FQXV01000031.1"/>
</dbReference>
<proteinExistence type="predicted"/>
<dbReference type="AlphaFoldDB" id="A0A1M5ZKY2"/>
<dbReference type="Proteomes" id="UP000183995">
    <property type="component" value="Unassembled WGS sequence"/>
</dbReference>
<evidence type="ECO:0000313" key="1">
    <source>
        <dbReference type="EMBL" id="SHI25005.1"/>
    </source>
</evidence>
<protein>
    <recommendedName>
        <fullName evidence="3">Phage tail tube protein, GTA-gp10</fullName>
    </recommendedName>
</protein>
<evidence type="ECO:0000313" key="2">
    <source>
        <dbReference type="Proteomes" id="UP000183995"/>
    </source>
</evidence>
<name>A0A1M5ZKY2_9FIRM</name>
<reference evidence="1 2" key="1">
    <citation type="submission" date="2016-11" db="EMBL/GenBank/DDBJ databases">
        <authorList>
            <person name="Jaros S."/>
            <person name="Januszkiewicz K."/>
            <person name="Wedrychowicz H."/>
        </authorList>
    </citation>
    <scope>NUCLEOTIDE SEQUENCE [LARGE SCALE GENOMIC DNA]</scope>
    <source>
        <strain evidence="1 2">DSM 10068</strain>
    </source>
</reference>
<organism evidence="1 2">
    <name type="scientific">Sporobacter termitidis DSM 10068</name>
    <dbReference type="NCBI Taxonomy" id="1123282"/>
    <lineage>
        <taxon>Bacteria</taxon>
        <taxon>Bacillati</taxon>
        <taxon>Bacillota</taxon>
        <taxon>Clostridia</taxon>
        <taxon>Eubacteriales</taxon>
        <taxon>Oscillospiraceae</taxon>
        <taxon>Sporobacter</taxon>
    </lineage>
</organism>
<gene>
    <name evidence="1" type="ORF">SAMN02745823_03890</name>
</gene>